<evidence type="ECO:0000313" key="2">
    <source>
        <dbReference type="EMBL" id="KAL0115947.1"/>
    </source>
</evidence>
<evidence type="ECO:0000256" key="1">
    <source>
        <dbReference type="SAM" id="MobiDB-lite"/>
    </source>
</evidence>
<evidence type="ECO:0000313" key="3">
    <source>
        <dbReference type="Proteomes" id="UP001430953"/>
    </source>
</evidence>
<protein>
    <submittedName>
        <fullName evidence="2">Uncharacterized protein</fullName>
    </submittedName>
</protein>
<feature type="region of interest" description="Disordered" evidence="1">
    <location>
        <begin position="23"/>
        <end position="64"/>
    </location>
</feature>
<comment type="caution">
    <text evidence="2">The sequence shown here is derived from an EMBL/GenBank/DDBJ whole genome shotgun (WGS) entry which is preliminary data.</text>
</comment>
<dbReference type="AlphaFoldDB" id="A0AAW2FPZ4"/>
<accession>A0AAW2FPZ4</accession>
<proteinExistence type="predicted"/>
<sequence>MSSRTKRECRIFVRLYFRERARERERKRERKRRIEKKNRKKRYSSVSRLRANRIDSTLHHRPGIHREPRKLLKRMINKTRTNYLPRQREWHERLFVQIHRLLM</sequence>
<reference evidence="2 3" key="1">
    <citation type="submission" date="2023-03" db="EMBL/GenBank/DDBJ databases">
        <title>High recombination rates correlate with genetic variation in Cardiocondyla obscurior ants.</title>
        <authorList>
            <person name="Errbii M."/>
        </authorList>
    </citation>
    <scope>NUCLEOTIDE SEQUENCE [LARGE SCALE GENOMIC DNA]</scope>
    <source>
        <strain evidence="2">Alpha-2009</strain>
        <tissue evidence="2">Whole body</tissue>
    </source>
</reference>
<feature type="compositionally biased region" description="Basic residues" evidence="1">
    <location>
        <begin position="27"/>
        <end position="43"/>
    </location>
</feature>
<gene>
    <name evidence="2" type="ORF">PUN28_011068</name>
</gene>
<feature type="compositionally biased region" description="Basic and acidic residues" evidence="1">
    <location>
        <begin position="52"/>
        <end position="64"/>
    </location>
</feature>
<name>A0AAW2FPZ4_9HYME</name>
<dbReference type="EMBL" id="JADYXP020000010">
    <property type="protein sequence ID" value="KAL0115947.1"/>
    <property type="molecule type" value="Genomic_DNA"/>
</dbReference>
<dbReference type="Proteomes" id="UP001430953">
    <property type="component" value="Unassembled WGS sequence"/>
</dbReference>
<organism evidence="2 3">
    <name type="scientific">Cardiocondyla obscurior</name>
    <dbReference type="NCBI Taxonomy" id="286306"/>
    <lineage>
        <taxon>Eukaryota</taxon>
        <taxon>Metazoa</taxon>
        <taxon>Ecdysozoa</taxon>
        <taxon>Arthropoda</taxon>
        <taxon>Hexapoda</taxon>
        <taxon>Insecta</taxon>
        <taxon>Pterygota</taxon>
        <taxon>Neoptera</taxon>
        <taxon>Endopterygota</taxon>
        <taxon>Hymenoptera</taxon>
        <taxon>Apocrita</taxon>
        <taxon>Aculeata</taxon>
        <taxon>Formicoidea</taxon>
        <taxon>Formicidae</taxon>
        <taxon>Myrmicinae</taxon>
        <taxon>Cardiocondyla</taxon>
    </lineage>
</organism>
<keyword evidence="3" id="KW-1185">Reference proteome</keyword>